<dbReference type="EMBL" id="JAACYS010000118">
    <property type="protein sequence ID" value="NCU19075.1"/>
    <property type="molecule type" value="Genomic_DNA"/>
</dbReference>
<protein>
    <submittedName>
        <fullName evidence="1">Uncharacterized protein</fullName>
    </submittedName>
</protein>
<sequence>MNIVAKGDGIGSSKFELWLFKFLHVLTFKKSLYVKKVICQIEADIEAKKNKHV</sequence>
<accession>A0ABX0ACA7</accession>
<proteinExistence type="predicted"/>
<reference evidence="1 2" key="1">
    <citation type="submission" date="2020-01" db="EMBL/GenBank/DDBJ databases">
        <title>A novel Bacillus sp. from Pasinler.</title>
        <authorList>
            <person name="Adiguzel A."/>
            <person name="Ay H."/>
            <person name="Baltaci M.O."/>
        </authorList>
    </citation>
    <scope>NUCLEOTIDE SEQUENCE [LARGE SCALE GENOMIC DNA]</scope>
    <source>
        <strain evidence="1 2">P1</strain>
    </source>
</reference>
<comment type="caution">
    <text evidence="1">The sequence shown here is derived from an EMBL/GenBank/DDBJ whole genome shotgun (WGS) entry which is preliminary data.</text>
</comment>
<gene>
    <name evidence="1" type="ORF">GW534_15595</name>
</gene>
<dbReference type="Proteomes" id="UP000743899">
    <property type="component" value="Unassembled WGS sequence"/>
</dbReference>
<keyword evidence="2" id="KW-1185">Reference proteome</keyword>
<organism evidence="1 2">
    <name type="scientific">Pallidibacillus pasinlerensis</name>
    <dbReference type="NCBI Taxonomy" id="2703818"/>
    <lineage>
        <taxon>Bacteria</taxon>
        <taxon>Bacillati</taxon>
        <taxon>Bacillota</taxon>
        <taxon>Bacilli</taxon>
        <taxon>Bacillales</taxon>
        <taxon>Bacillaceae</taxon>
        <taxon>Pallidibacillus</taxon>
    </lineage>
</organism>
<evidence type="ECO:0000313" key="2">
    <source>
        <dbReference type="Proteomes" id="UP000743899"/>
    </source>
</evidence>
<name>A0ABX0ACA7_9BACI</name>
<evidence type="ECO:0000313" key="1">
    <source>
        <dbReference type="EMBL" id="NCU19075.1"/>
    </source>
</evidence>